<dbReference type="PANTHER" id="PTHR30086:SF20">
    <property type="entry name" value="ARGININE EXPORTER PROTEIN ARGO-RELATED"/>
    <property type="match status" value="1"/>
</dbReference>
<dbReference type="GO" id="GO:0033228">
    <property type="term" value="P:cysteine export across plasma membrane"/>
    <property type="evidence" value="ECO:0007669"/>
    <property type="project" value="TreeGrafter"/>
</dbReference>
<evidence type="ECO:0000256" key="5">
    <source>
        <dbReference type="ARBA" id="ARBA00023136"/>
    </source>
</evidence>
<dbReference type="GO" id="GO:0005886">
    <property type="term" value="C:plasma membrane"/>
    <property type="evidence" value="ECO:0007669"/>
    <property type="project" value="UniProtKB-SubCell"/>
</dbReference>
<feature type="transmembrane region" description="Helical" evidence="6">
    <location>
        <begin position="111"/>
        <end position="134"/>
    </location>
</feature>
<gene>
    <name evidence="7" type="primary">lysE</name>
    <name evidence="7" type="ORF">PRLR5076_05100</name>
</gene>
<evidence type="ECO:0000256" key="6">
    <source>
        <dbReference type="SAM" id="Phobius"/>
    </source>
</evidence>
<dbReference type="AlphaFoldDB" id="A0A9R1C7X3"/>
<sequence>MPVTLLPSLLMAIVLVGFTPGPANLFSLHCSMKNGARKAMTMWFGQVAGFTIAAVIVAIITHLVGAMMGKYVVILKYIGCAYILYLAWQIYRSSSKAKESDKTCTFLSGMIVQLTNAKIILFDLMAYTTFVLPYSNRVSDLLIVTALFEIAGPGANLVYLFAGGKLHNFFNRYPRQIDTVMALLLAACAVYILLS</sequence>
<feature type="transmembrane region" description="Helical" evidence="6">
    <location>
        <begin position="43"/>
        <end position="64"/>
    </location>
</feature>
<protein>
    <submittedName>
        <fullName evidence="7">Amino acid transporter LysE</fullName>
    </submittedName>
</protein>
<proteinExistence type="predicted"/>
<evidence type="ECO:0000256" key="4">
    <source>
        <dbReference type="ARBA" id="ARBA00022989"/>
    </source>
</evidence>
<organism evidence="7 8">
    <name type="scientific">Prevotella lacticifex</name>
    <dbReference type="NCBI Taxonomy" id="2854755"/>
    <lineage>
        <taxon>Bacteria</taxon>
        <taxon>Pseudomonadati</taxon>
        <taxon>Bacteroidota</taxon>
        <taxon>Bacteroidia</taxon>
        <taxon>Bacteroidales</taxon>
        <taxon>Prevotellaceae</taxon>
        <taxon>Prevotella</taxon>
    </lineage>
</organism>
<dbReference type="Proteomes" id="UP000825483">
    <property type="component" value="Unassembled WGS sequence"/>
</dbReference>
<comment type="subcellular location">
    <subcellularLocation>
        <location evidence="1">Cell membrane</location>
        <topology evidence="1">Multi-pass membrane protein</topology>
    </subcellularLocation>
</comment>
<dbReference type="GO" id="GO:0015171">
    <property type="term" value="F:amino acid transmembrane transporter activity"/>
    <property type="evidence" value="ECO:0007669"/>
    <property type="project" value="TreeGrafter"/>
</dbReference>
<evidence type="ECO:0000256" key="1">
    <source>
        <dbReference type="ARBA" id="ARBA00004651"/>
    </source>
</evidence>
<evidence type="ECO:0000313" key="8">
    <source>
        <dbReference type="Proteomes" id="UP000825483"/>
    </source>
</evidence>
<feature type="transmembrane region" description="Helical" evidence="6">
    <location>
        <begin position="173"/>
        <end position="194"/>
    </location>
</feature>
<feature type="transmembrane region" description="Helical" evidence="6">
    <location>
        <begin position="71"/>
        <end position="91"/>
    </location>
</feature>
<dbReference type="GeneID" id="72468563"/>
<name>A0A9R1C7X3_9BACT</name>
<keyword evidence="3 6" id="KW-0812">Transmembrane</keyword>
<evidence type="ECO:0000256" key="2">
    <source>
        <dbReference type="ARBA" id="ARBA00022475"/>
    </source>
</evidence>
<keyword evidence="2" id="KW-1003">Cell membrane</keyword>
<reference evidence="7" key="1">
    <citation type="journal article" date="2022" name="Int. J. Syst. Evol. Microbiol.">
        <title>Prevotella lacticifex sp. nov., isolated from the rumen of cows.</title>
        <authorList>
            <person name="Shinkai T."/>
            <person name="Ikeyama N."/>
            <person name="Kumagai M."/>
            <person name="Ohmori H."/>
            <person name="Sakamoto M."/>
            <person name="Ohkuma M."/>
            <person name="Mitsumori M."/>
        </authorList>
    </citation>
    <scope>NUCLEOTIDE SEQUENCE</scope>
    <source>
        <strain evidence="7">R5076</strain>
    </source>
</reference>
<feature type="transmembrane region" description="Helical" evidence="6">
    <location>
        <begin position="141"/>
        <end position="161"/>
    </location>
</feature>
<dbReference type="InterPro" id="IPR001123">
    <property type="entry name" value="LeuE-type"/>
</dbReference>
<dbReference type="RefSeq" id="WP_223928140.1">
    <property type="nucleotide sequence ID" value="NZ_BPTU01000003.1"/>
</dbReference>
<evidence type="ECO:0000256" key="3">
    <source>
        <dbReference type="ARBA" id="ARBA00022692"/>
    </source>
</evidence>
<accession>A0A9R1C7X3</accession>
<evidence type="ECO:0000313" key="7">
    <source>
        <dbReference type="EMBL" id="GJG57659.1"/>
    </source>
</evidence>
<dbReference type="EMBL" id="BPUB01000001">
    <property type="protein sequence ID" value="GJG57659.1"/>
    <property type="molecule type" value="Genomic_DNA"/>
</dbReference>
<comment type="caution">
    <text evidence="7">The sequence shown here is derived from an EMBL/GenBank/DDBJ whole genome shotgun (WGS) entry which is preliminary data.</text>
</comment>
<keyword evidence="5 6" id="KW-0472">Membrane</keyword>
<dbReference type="Pfam" id="PF01810">
    <property type="entry name" value="LysE"/>
    <property type="match status" value="1"/>
</dbReference>
<dbReference type="PANTHER" id="PTHR30086">
    <property type="entry name" value="ARGININE EXPORTER PROTEIN ARGO"/>
    <property type="match status" value="1"/>
</dbReference>
<keyword evidence="4 6" id="KW-1133">Transmembrane helix</keyword>
<keyword evidence="8" id="KW-1185">Reference proteome</keyword>